<comment type="caution">
    <text evidence="4">The sequence shown here is derived from an EMBL/GenBank/DDBJ whole genome shotgun (WGS) entry which is preliminary data.</text>
</comment>
<evidence type="ECO:0000313" key="5">
    <source>
        <dbReference type="Proteomes" id="UP001595904"/>
    </source>
</evidence>
<dbReference type="Proteomes" id="UP001595904">
    <property type="component" value="Unassembled WGS sequence"/>
</dbReference>
<dbReference type="PANTHER" id="PTHR30273:SF2">
    <property type="entry name" value="PROTEIN FECR"/>
    <property type="match status" value="1"/>
</dbReference>
<dbReference type="PIRSF" id="PIRSF018266">
    <property type="entry name" value="FecR"/>
    <property type="match status" value="1"/>
</dbReference>
<evidence type="ECO:0000313" key="4">
    <source>
        <dbReference type="EMBL" id="MFC4314932.1"/>
    </source>
</evidence>
<sequence>MNPTPEQRAVIRQAVEWHQLINDGGLDQNSRREFRSWLQASPSHVHEFARICALEVVLQGSLKKGVPRALPGNVINFDSYACVTRRPPPPQMPTVTLRFNTKKIAVAASVVLAVIVTLFASLVSTDKVIVTQLGHWDKQLLEDGTVVYAGPRTKLRFHFNGDVRSVRLVRGEALFEVAKELGRPFIVSTDAGTVQAVGTEFATADRGDTVVVTVAEGKVIVTATAIRDGMQSMTPVVADQQVVLSPTGASAPAEVNAERELKWIRDWYEYDGERVGDIVAQINLRNDVQVVVDDPQVARLRLNQPLTFKPSQPEDFVRKVNRWYENYPQKTGGQTGAKVLHLERS</sequence>
<dbReference type="Pfam" id="PF04773">
    <property type="entry name" value="FecR"/>
    <property type="match status" value="1"/>
</dbReference>
<keyword evidence="5" id="KW-1185">Reference proteome</keyword>
<keyword evidence="1" id="KW-0472">Membrane</keyword>
<name>A0ABV8T580_9GAMM</name>
<proteinExistence type="predicted"/>
<feature type="domain" description="FecR protein" evidence="2">
    <location>
        <begin position="129"/>
        <end position="219"/>
    </location>
</feature>
<evidence type="ECO:0000256" key="1">
    <source>
        <dbReference type="SAM" id="Phobius"/>
    </source>
</evidence>
<evidence type="ECO:0000259" key="3">
    <source>
        <dbReference type="Pfam" id="PF16220"/>
    </source>
</evidence>
<dbReference type="Pfam" id="PF16220">
    <property type="entry name" value="DUF4880"/>
    <property type="match status" value="1"/>
</dbReference>
<reference evidence="5" key="1">
    <citation type="journal article" date="2019" name="Int. J. Syst. Evol. Microbiol.">
        <title>The Global Catalogue of Microorganisms (GCM) 10K type strain sequencing project: providing services to taxonomists for standard genome sequencing and annotation.</title>
        <authorList>
            <consortium name="The Broad Institute Genomics Platform"/>
            <consortium name="The Broad Institute Genome Sequencing Center for Infectious Disease"/>
            <person name="Wu L."/>
            <person name="Ma J."/>
        </authorList>
    </citation>
    <scope>NUCLEOTIDE SEQUENCE [LARGE SCALE GENOMIC DNA]</scope>
    <source>
        <strain evidence="5">CGMCC 1.10759</strain>
    </source>
</reference>
<feature type="transmembrane region" description="Helical" evidence="1">
    <location>
        <begin position="104"/>
        <end position="123"/>
    </location>
</feature>
<keyword evidence="1" id="KW-1133">Transmembrane helix</keyword>
<dbReference type="InterPro" id="IPR006860">
    <property type="entry name" value="FecR"/>
</dbReference>
<feature type="domain" description="FecR N-terminal" evidence="3">
    <location>
        <begin position="12"/>
        <end position="54"/>
    </location>
</feature>
<gene>
    <name evidence="4" type="ORF">ACFPN2_38070</name>
</gene>
<dbReference type="InterPro" id="IPR012373">
    <property type="entry name" value="Ferrdict_sens_TM"/>
</dbReference>
<organism evidence="4 5">
    <name type="scientific">Steroidobacter flavus</name>
    <dbReference type="NCBI Taxonomy" id="1842136"/>
    <lineage>
        <taxon>Bacteria</taxon>
        <taxon>Pseudomonadati</taxon>
        <taxon>Pseudomonadota</taxon>
        <taxon>Gammaproteobacteria</taxon>
        <taxon>Steroidobacterales</taxon>
        <taxon>Steroidobacteraceae</taxon>
        <taxon>Steroidobacter</taxon>
    </lineage>
</organism>
<dbReference type="EMBL" id="JBHSDU010000015">
    <property type="protein sequence ID" value="MFC4314932.1"/>
    <property type="molecule type" value="Genomic_DNA"/>
</dbReference>
<dbReference type="PANTHER" id="PTHR30273">
    <property type="entry name" value="PERIPLASMIC SIGNAL SENSOR AND SIGMA FACTOR ACTIVATOR FECR-RELATED"/>
    <property type="match status" value="1"/>
</dbReference>
<accession>A0ABV8T580</accession>
<dbReference type="InterPro" id="IPR032623">
    <property type="entry name" value="FecR_N"/>
</dbReference>
<keyword evidence="1" id="KW-0812">Transmembrane</keyword>
<dbReference type="RefSeq" id="WP_380606511.1">
    <property type="nucleotide sequence ID" value="NZ_JBHSDU010000015.1"/>
</dbReference>
<dbReference type="Gene3D" id="2.60.120.1440">
    <property type="match status" value="1"/>
</dbReference>
<evidence type="ECO:0000259" key="2">
    <source>
        <dbReference type="Pfam" id="PF04773"/>
    </source>
</evidence>
<protein>
    <submittedName>
        <fullName evidence="4">FecR family protein</fullName>
    </submittedName>
</protein>